<dbReference type="AlphaFoldDB" id="S5XW45"/>
<keyword evidence="1" id="KW-0472">Membrane</keyword>
<keyword evidence="3" id="KW-0378">Hydrolase</keyword>
<dbReference type="RefSeq" id="WP_020951150.1">
    <property type="nucleotide sequence ID" value="NC_022041.1"/>
</dbReference>
<feature type="domain" description="CAAX prenyl protease 2/Lysostaphin resistance protein A-like" evidence="2">
    <location>
        <begin position="112"/>
        <end position="199"/>
    </location>
</feature>
<dbReference type="eggNOG" id="COG1266">
    <property type="taxonomic scope" value="Bacteria"/>
</dbReference>
<keyword evidence="4" id="KW-1185">Reference proteome</keyword>
<gene>
    <name evidence="3" type="ORF">JCM7686_2444</name>
</gene>
<dbReference type="Proteomes" id="UP000015480">
    <property type="component" value="Chromosome"/>
</dbReference>
<keyword evidence="1" id="KW-1133">Transmembrane helix</keyword>
<dbReference type="HOGENOM" id="CLU_090980_0_0_5"/>
<keyword evidence="3" id="KW-0645">Protease</keyword>
<dbReference type="GO" id="GO:0080120">
    <property type="term" value="P:CAAX-box protein maturation"/>
    <property type="evidence" value="ECO:0007669"/>
    <property type="project" value="UniProtKB-ARBA"/>
</dbReference>
<organism evidence="3 4">
    <name type="scientific">Paracoccus aminophilus JCM 7686</name>
    <dbReference type="NCBI Taxonomy" id="1367847"/>
    <lineage>
        <taxon>Bacteria</taxon>
        <taxon>Pseudomonadati</taxon>
        <taxon>Pseudomonadota</taxon>
        <taxon>Alphaproteobacteria</taxon>
        <taxon>Rhodobacterales</taxon>
        <taxon>Paracoccaceae</taxon>
        <taxon>Paracoccus</taxon>
    </lineage>
</organism>
<evidence type="ECO:0000259" key="2">
    <source>
        <dbReference type="Pfam" id="PF02517"/>
    </source>
</evidence>
<dbReference type="InterPro" id="IPR003675">
    <property type="entry name" value="Rce1/LyrA-like_dom"/>
</dbReference>
<dbReference type="PATRIC" id="fig|1367847.3.peg.2446"/>
<dbReference type="STRING" id="1367847.JCM7686_2444"/>
<feature type="transmembrane region" description="Helical" evidence="1">
    <location>
        <begin position="193"/>
        <end position="213"/>
    </location>
</feature>
<name>S5XW45_PARAH</name>
<dbReference type="EMBL" id="CP006650">
    <property type="protein sequence ID" value="AGT09512.1"/>
    <property type="molecule type" value="Genomic_DNA"/>
</dbReference>
<evidence type="ECO:0000256" key="1">
    <source>
        <dbReference type="SAM" id="Phobius"/>
    </source>
</evidence>
<protein>
    <submittedName>
        <fullName evidence="3">Protease</fullName>
    </submittedName>
</protein>
<feature type="transmembrane region" description="Helical" evidence="1">
    <location>
        <begin position="152"/>
        <end position="181"/>
    </location>
</feature>
<proteinExistence type="predicted"/>
<feature type="transmembrane region" description="Helical" evidence="1">
    <location>
        <begin position="14"/>
        <end position="34"/>
    </location>
</feature>
<dbReference type="KEGG" id="pami:JCM7686_2444"/>
<evidence type="ECO:0000313" key="3">
    <source>
        <dbReference type="EMBL" id="AGT09512.1"/>
    </source>
</evidence>
<feature type="transmembrane region" description="Helical" evidence="1">
    <location>
        <begin position="78"/>
        <end position="97"/>
    </location>
</feature>
<keyword evidence="1" id="KW-0812">Transmembrane</keyword>
<evidence type="ECO:0000313" key="4">
    <source>
        <dbReference type="Proteomes" id="UP000015480"/>
    </source>
</evidence>
<feature type="transmembrane region" description="Helical" evidence="1">
    <location>
        <begin position="40"/>
        <end position="57"/>
    </location>
</feature>
<accession>S5XW45</accession>
<reference evidence="3 4" key="1">
    <citation type="journal article" date="2014" name="BMC Genomics">
        <title>Architecture and functions of a multipartite genome of the methylotrophic bacterium Paracoccus aminophilus JCM 7686, containing primary and secondary chromids.</title>
        <authorList>
            <person name="Dziewit L."/>
            <person name="Czarnecki J."/>
            <person name="Wibberg D."/>
            <person name="Radlinska M."/>
            <person name="Mrozek P."/>
            <person name="Szymczak M."/>
            <person name="Schluter A."/>
            <person name="Puhler A."/>
            <person name="Bartosik D."/>
        </authorList>
    </citation>
    <scope>NUCLEOTIDE SEQUENCE [LARGE SCALE GENOMIC DNA]</scope>
    <source>
        <strain evidence="3">JCM 7686</strain>
    </source>
</reference>
<sequence>MAAMAQSPVTIRRGWLWAEFAALFVGVPLGVAVFLPPGRMFLALFAFSLLGMALLWRTGGFEWRSLLRGWSEIRWGKYLIFALLVGLIGWGIMWLTHPGYALNLSPQRLRFLALIWMLYPLLSALPQELIFRALYFHRYGQLFRTKRQAIAVNAVIFSLAHLMYWSWIVAGMTFFGGWLFAHIYLKRGFPGAWLLHALAGNMIFAVGMGAYFYSGNAVRPF</sequence>
<feature type="transmembrane region" description="Helical" evidence="1">
    <location>
        <begin position="109"/>
        <end position="131"/>
    </location>
</feature>
<dbReference type="GO" id="GO:0006508">
    <property type="term" value="P:proteolysis"/>
    <property type="evidence" value="ECO:0007669"/>
    <property type="project" value="UniProtKB-KW"/>
</dbReference>
<dbReference type="GO" id="GO:0004175">
    <property type="term" value="F:endopeptidase activity"/>
    <property type="evidence" value="ECO:0007669"/>
    <property type="project" value="UniProtKB-ARBA"/>
</dbReference>
<dbReference type="Pfam" id="PF02517">
    <property type="entry name" value="Rce1-like"/>
    <property type="match status" value="1"/>
</dbReference>